<reference evidence="1 2" key="1">
    <citation type="journal article" date="2023" name="Microorganisms">
        <title>Isolation and Genomic Characteristics of Cat-Borne Campylobacter felis sp. nov. and Sheep-Borne Campylobacter ovis sp. nov.</title>
        <authorList>
            <person name="Wang H."/>
            <person name="Li Y."/>
            <person name="Gu Y."/>
            <person name="Zhou G."/>
            <person name="Chen X."/>
            <person name="Zhang X."/>
            <person name="Shao Z."/>
            <person name="Zhang J."/>
            <person name="Zhang M."/>
        </authorList>
    </citation>
    <scope>NUCLEOTIDE SEQUENCE [LARGE SCALE GENOMIC DNA]</scope>
    <source>
        <strain evidence="1 2">XJK30-2</strain>
    </source>
</reference>
<keyword evidence="2" id="KW-1185">Reference proteome</keyword>
<sequence length="368" mass="42374">MSHRVFAALVFVQMIVCAAALLCLLYVYDPLQLYHKPYFRDIAFTDDTRVQNKGIITHYDFSHYILGSCMLQNNLASEVEQNLGGKWVNISMAGSSFDTRAVILRYLLEHKQPKHIVYSLDDFSLISPSPSKTDSFDYLYDENPYNDIKIYMNNKFLLCALSFSSAKICTGVKDLNMLLPWALVDESGVTDLFGGFDNWIAHENDRVQSMMESLRSFDFAPFVKIDNTSSTDAKETRIYLQVYLLSFIKDHPDTHFSLIIPPYSLLHWRIHGGDKLAKWQESITYLVQATEHLPNVSIYGFDDLPYSAQIANYMDPEHYNIDMNRIFIQALRNSTHIINQANLSAYLQTMESKIAHYDVTPFVTMLKQ</sequence>
<name>A0ACC6FTG2_9HELI</name>
<organism evidence="1 2">
    <name type="scientific">Helicobacter zhangjianzhongii</name>
    <dbReference type="NCBI Taxonomy" id="2974574"/>
    <lineage>
        <taxon>Bacteria</taxon>
        <taxon>Pseudomonadati</taxon>
        <taxon>Campylobacterota</taxon>
        <taxon>Epsilonproteobacteria</taxon>
        <taxon>Campylobacterales</taxon>
        <taxon>Helicobacteraceae</taxon>
        <taxon>Helicobacter</taxon>
    </lineage>
</organism>
<gene>
    <name evidence="1" type="ORF">NYG90_07655</name>
</gene>
<evidence type="ECO:0000313" key="2">
    <source>
        <dbReference type="Proteomes" id="UP001173802"/>
    </source>
</evidence>
<dbReference type="Proteomes" id="UP001173802">
    <property type="component" value="Unassembled WGS sequence"/>
</dbReference>
<evidence type="ECO:0000313" key="1">
    <source>
        <dbReference type="EMBL" id="MDL0082541.1"/>
    </source>
</evidence>
<proteinExistence type="predicted"/>
<accession>A0ACC6FTG2</accession>
<dbReference type="EMBL" id="JANURN010000007">
    <property type="protein sequence ID" value="MDL0082541.1"/>
    <property type="molecule type" value="Genomic_DNA"/>
</dbReference>
<protein>
    <submittedName>
        <fullName evidence="1">Uncharacterized protein</fullName>
    </submittedName>
</protein>
<comment type="caution">
    <text evidence="1">The sequence shown here is derived from an EMBL/GenBank/DDBJ whole genome shotgun (WGS) entry which is preliminary data.</text>
</comment>